<keyword evidence="3" id="KW-0812">Transmembrane</keyword>
<name>A0AAD8A4H9_DIPPU</name>
<dbReference type="GO" id="GO:0045879">
    <property type="term" value="P:negative regulation of smoothened signaling pathway"/>
    <property type="evidence" value="ECO:0007669"/>
    <property type="project" value="TreeGrafter"/>
</dbReference>
<evidence type="ECO:0000256" key="4">
    <source>
        <dbReference type="ARBA" id="ARBA00022989"/>
    </source>
</evidence>
<evidence type="ECO:0000313" key="8">
    <source>
        <dbReference type="Proteomes" id="UP001233999"/>
    </source>
</evidence>
<keyword evidence="6" id="KW-0325">Glycoprotein</keyword>
<organism evidence="7 8">
    <name type="scientific">Diploptera punctata</name>
    <name type="common">Pacific beetle cockroach</name>
    <dbReference type="NCBI Taxonomy" id="6984"/>
    <lineage>
        <taxon>Eukaryota</taxon>
        <taxon>Metazoa</taxon>
        <taxon>Ecdysozoa</taxon>
        <taxon>Arthropoda</taxon>
        <taxon>Hexapoda</taxon>
        <taxon>Insecta</taxon>
        <taxon>Pterygota</taxon>
        <taxon>Neoptera</taxon>
        <taxon>Polyneoptera</taxon>
        <taxon>Dictyoptera</taxon>
        <taxon>Blattodea</taxon>
        <taxon>Blaberoidea</taxon>
        <taxon>Blaberidae</taxon>
        <taxon>Diplopterinae</taxon>
        <taxon>Diploptera</taxon>
    </lineage>
</organism>
<keyword evidence="5" id="KW-0472">Membrane</keyword>
<proteinExistence type="inferred from homology"/>
<gene>
    <name evidence="7" type="ORF">L9F63_001108</name>
</gene>
<comment type="similarity">
    <text evidence="2">Belongs to the patched family.</text>
</comment>
<dbReference type="PANTHER" id="PTHR46022">
    <property type="entry name" value="PROTEIN PATCHED"/>
    <property type="match status" value="1"/>
</dbReference>
<feature type="non-terminal residue" evidence="7">
    <location>
        <position position="143"/>
    </location>
</feature>
<feature type="non-terminal residue" evidence="7">
    <location>
        <position position="1"/>
    </location>
</feature>
<comment type="caution">
    <text evidence="7">The sequence shown here is derived from an EMBL/GenBank/DDBJ whole genome shotgun (WGS) entry which is preliminary data.</text>
</comment>
<dbReference type="Proteomes" id="UP001233999">
    <property type="component" value="Unassembled WGS sequence"/>
</dbReference>
<evidence type="ECO:0000313" key="7">
    <source>
        <dbReference type="EMBL" id="KAJ9592339.1"/>
    </source>
</evidence>
<evidence type="ECO:0000256" key="5">
    <source>
        <dbReference type="ARBA" id="ARBA00023136"/>
    </source>
</evidence>
<sequence>SRGNRKRLQTSLWVSVRDSEFQVTIVLNMKILKIFVFIQEAFLTIKRSKKCLSLRTQGGRLERELRYTQAALGEADSSTHQLMIQTPRDSEASLLHPAALLAHLEVLKAATSVTVQLFDIRWRLPDMCYSPSIPNFDVPYIDQ</sequence>
<keyword evidence="8" id="KW-1185">Reference proteome</keyword>
<comment type="subcellular location">
    <subcellularLocation>
        <location evidence="1">Membrane</location>
        <topology evidence="1">Multi-pass membrane protein</topology>
    </subcellularLocation>
</comment>
<dbReference type="GO" id="GO:0008158">
    <property type="term" value="F:hedgehog receptor activity"/>
    <property type="evidence" value="ECO:0007669"/>
    <property type="project" value="TreeGrafter"/>
</dbReference>
<reference evidence="7" key="1">
    <citation type="journal article" date="2023" name="IScience">
        <title>Live-bearing cockroach genome reveals convergent evolutionary mechanisms linked to viviparity in insects and beyond.</title>
        <authorList>
            <person name="Fouks B."/>
            <person name="Harrison M.C."/>
            <person name="Mikhailova A.A."/>
            <person name="Marchal E."/>
            <person name="English S."/>
            <person name="Carruthers M."/>
            <person name="Jennings E.C."/>
            <person name="Chiamaka E.L."/>
            <person name="Frigard R.A."/>
            <person name="Pippel M."/>
            <person name="Attardo G.M."/>
            <person name="Benoit J.B."/>
            <person name="Bornberg-Bauer E."/>
            <person name="Tobe S.S."/>
        </authorList>
    </citation>
    <scope>NUCLEOTIDE SEQUENCE</scope>
    <source>
        <strain evidence="7">Stay&amp;Tobe</strain>
    </source>
</reference>
<dbReference type="GO" id="GO:0097108">
    <property type="term" value="F:hedgehog family protein binding"/>
    <property type="evidence" value="ECO:0007669"/>
    <property type="project" value="TreeGrafter"/>
</dbReference>
<dbReference type="EMBL" id="JASPKZ010003839">
    <property type="protein sequence ID" value="KAJ9592339.1"/>
    <property type="molecule type" value="Genomic_DNA"/>
</dbReference>
<dbReference type="GO" id="GO:0005886">
    <property type="term" value="C:plasma membrane"/>
    <property type="evidence" value="ECO:0007669"/>
    <property type="project" value="TreeGrafter"/>
</dbReference>
<evidence type="ECO:0000256" key="2">
    <source>
        <dbReference type="ARBA" id="ARBA00005585"/>
    </source>
</evidence>
<protein>
    <submittedName>
        <fullName evidence="7">Uncharacterized protein</fullName>
    </submittedName>
</protein>
<evidence type="ECO:0000256" key="3">
    <source>
        <dbReference type="ARBA" id="ARBA00022692"/>
    </source>
</evidence>
<evidence type="ECO:0000256" key="6">
    <source>
        <dbReference type="ARBA" id="ARBA00023180"/>
    </source>
</evidence>
<dbReference type="GO" id="GO:0005119">
    <property type="term" value="F:smoothened binding"/>
    <property type="evidence" value="ECO:0007669"/>
    <property type="project" value="TreeGrafter"/>
</dbReference>
<evidence type="ECO:0000256" key="1">
    <source>
        <dbReference type="ARBA" id="ARBA00004141"/>
    </source>
</evidence>
<accession>A0AAD8A4H9</accession>
<dbReference type="AlphaFoldDB" id="A0AAD8A4H9"/>
<reference evidence="7" key="2">
    <citation type="submission" date="2023-05" db="EMBL/GenBank/DDBJ databases">
        <authorList>
            <person name="Fouks B."/>
        </authorList>
    </citation>
    <scope>NUCLEOTIDE SEQUENCE</scope>
    <source>
        <strain evidence="7">Stay&amp;Tobe</strain>
        <tissue evidence="7">Testes</tissue>
    </source>
</reference>
<dbReference type="PANTHER" id="PTHR46022:SF1">
    <property type="entry name" value="PROTEIN PATCHED"/>
    <property type="match status" value="1"/>
</dbReference>
<keyword evidence="4" id="KW-1133">Transmembrane helix</keyword>